<feature type="transmembrane region" description="Helical" evidence="11">
    <location>
        <begin position="66"/>
        <end position="95"/>
    </location>
</feature>
<reference evidence="13 14" key="1">
    <citation type="submission" date="2018-11" db="EMBL/GenBank/DDBJ databases">
        <title>Draft genome of Simplicispira Flexivirga sp. BO-16.</title>
        <authorList>
            <person name="Im W.T."/>
        </authorList>
    </citation>
    <scope>NUCLEOTIDE SEQUENCE [LARGE SCALE GENOMIC DNA]</scope>
    <source>
        <strain evidence="13 14">BO-16</strain>
    </source>
</reference>
<keyword evidence="5" id="KW-0406">Ion transport</keyword>
<dbReference type="CDD" id="cd00400">
    <property type="entry name" value="Voltage_gated_ClC"/>
    <property type="match status" value="1"/>
</dbReference>
<keyword evidence="3 11" id="KW-0812">Transmembrane</keyword>
<evidence type="ECO:0000256" key="4">
    <source>
        <dbReference type="ARBA" id="ARBA00022989"/>
    </source>
</evidence>
<name>A0A3M9M7G6_9MICO</name>
<evidence type="ECO:0000256" key="2">
    <source>
        <dbReference type="ARBA" id="ARBA00022448"/>
    </source>
</evidence>
<dbReference type="SUPFAM" id="SSF81340">
    <property type="entry name" value="Clc chloride channel"/>
    <property type="match status" value="1"/>
</dbReference>
<dbReference type="InterPro" id="IPR014743">
    <property type="entry name" value="Cl-channel_core"/>
</dbReference>
<organism evidence="13 14">
    <name type="scientific">Flexivirga caeni</name>
    <dbReference type="NCBI Taxonomy" id="2294115"/>
    <lineage>
        <taxon>Bacteria</taxon>
        <taxon>Bacillati</taxon>
        <taxon>Actinomycetota</taxon>
        <taxon>Actinomycetes</taxon>
        <taxon>Micrococcales</taxon>
        <taxon>Dermacoccaceae</taxon>
        <taxon>Flexivirga</taxon>
    </lineage>
</organism>
<feature type="transmembrane region" description="Helical" evidence="11">
    <location>
        <begin position="250"/>
        <end position="267"/>
    </location>
</feature>
<feature type="transmembrane region" description="Helical" evidence="11">
    <location>
        <begin position="288"/>
        <end position="311"/>
    </location>
</feature>
<evidence type="ECO:0000259" key="12">
    <source>
        <dbReference type="PROSITE" id="PS51371"/>
    </source>
</evidence>
<evidence type="ECO:0000256" key="3">
    <source>
        <dbReference type="ARBA" id="ARBA00022692"/>
    </source>
</evidence>
<accession>A0A3M9M7G6</accession>
<evidence type="ECO:0000256" key="1">
    <source>
        <dbReference type="ARBA" id="ARBA00004141"/>
    </source>
</evidence>
<evidence type="ECO:0000256" key="6">
    <source>
        <dbReference type="ARBA" id="ARBA00023136"/>
    </source>
</evidence>
<keyword evidence="7" id="KW-0869">Chloride channel</keyword>
<dbReference type="GO" id="GO:0034707">
    <property type="term" value="C:chloride channel complex"/>
    <property type="evidence" value="ECO:0007669"/>
    <property type="project" value="UniProtKB-KW"/>
</dbReference>
<feature type="transmembrane region" description="Helical" evidence="11">
    <location>
        <begin position="444"/>
        <end position="465"/>
    </location>
</feature>
<dbReference type="Pfam" id="PF00654">
    <property type="entry name" value="Voltage_CLC"/>
    <property type="match status" value="1"/>
</dbReference>
<keyword evidence="10" id="KW-0129">CBS domain</keyword>
<evidence type="ECO:0000313" key="14">
    <source>
        <dbReference type="Proteomes" id="UP000271678"/>
    </source>
</evidence>
<dbReference type="Gene3D" id="3.10.580.10">
    <property type="entry name" value="CBS-domain"/>
    <property type="match status" value="1"/>
</dbReference>
<evidence type="ECO:0000256" key="9">
    <source>
        <dbReference type="ARBA" id="ARBA00023303"/>
    </source>
</evidence>
<evidence type="ECO:0000256" key="11">
    <source>
        <dbReference type="SAM" id="Phobius"/>
    </source>
</evidence>
<dbReference type="GO" id="GO:0005254">
    <property type="term" value="F:chloride channel activity"/>
    <property type="evidence" value="ECO:0007669"/>
    <property type="project" value="UniProtKB-KW"/>
</dbReference>
<dbReference type="SMART" id="SM00116">
    <property type="entry name" value="CBS"/>
    <property type="match status" value="2"/>
</dbReference>
<protein>
    <submittedName>
        <fullName evidence="13">Chloride channel protein</fullName>
    </submittedName>
</protein>
<keyword evidence="2" id="KW-0813">Transport</keyword>
<keyword evidence="6 11" id="KW-0472">Membrane</keyword>
<dbReference type="Gene3D" id="1.10.3080.10">
    <property type="entry name" value="Clc chloride channel"/>
    <property type="match status" value="1"/>
</dbReference>
<comment type="caution">
    <text evidence="13">The sequence shown here is derived from an EMBL/GenBank/DDBJ whole genome shotgun (WGS) entry which is preliminary data.</text>
</comment>
<dbReference type="PANTHER" id="PTHR43427:SF6">
    <property type="entry name" value="CHLORIDE CHANNEL PROTEIN CLC-E"/>
    <property type="match status" value="1"/>
</dbReference>
<dbReference type="CDD" id="cd02205">
    <property type="entry name" value="CBS_pair_SF"/>
    <property type="match status" value="1"/>
</dbReference>
<proteinExistence type="predicted"/>
<keyword evidence="4 11" id="KW-1133">Transmembrane helix</keyword>
<feature type="transmembrane region" description="Helical" evidence="11">
    <location>
        <begin position="383"/>
        <end position="401"/>
    </location>
</feature>
<dbReference type="AlphaFoldDB" id="A0A3M9M7G6"/>
<dbReference type="OrthoDB" id="9767361at2"/>
<comment type="subcellular location">
    <subcellularLocation>
        <location evidence="1">Membrane</location>
        <topology evidence="1">Multi-pass membrane protein</topology>
    </subcellularLocation>
</comment>
<feature type="transmembrane region" description="Helical" evidence="11">
    <location>
        <begin position="214"/>
        <end position="238"/>
    </location>
</feature>
<evidence type="ECO:0000256" key="10">
    <source>
        <dbReference type="PROSITE-ProRule" id="PRU00703"/>
    </source>
</evidence>
<dbReference type="InterPro" id="IPR000644">
    <property type="entry name" value="CBS_dom"/>
</dbReference>
<keyword evidence="8" id="KW-0868">Chloride</keyword>
<gene>
    <name evidence="13" type="ORF">EFY87_12790</name>
</gene>
<feature type="transmembrane region" description="Helical" evidence="11">
    <location>
        <begin position="115"/>
        <end position="137"/>
    </location>
</feature>
<dbReference type="PANTHER" id="PTHR43427">
    <property type="entry name" value="CHLORIDE CHANNEL PROTEIN CLC-E"/>
    <property type="match status" value="1"/>
</dbReference>
<evidence type="ECO:0000256" key="5">
    <source>
        <dbReference type="ARBA" id="ARBA00023065"/>
    </source>
</evidence>
<evidence type="ECO:0000313" key="13">
    <source>
        <dbReference type="EMBL" id="RNI21145.1"/>
    </source>
</evidence>
<dbReference type="InterPro" id="IPR046342">
    <property type="entry name" value="CBS_dom_sf"/>
</dbReference>
<feature type="transmembrane region" description="Helical" evidence="11">
    <location>
        <begin position="323"/>
        <end position="346"/>
    </location>
</feature>
<evidence type="ECO:0000256" key="8">
    <source>
        <dbReference type="ARBA" id="ARBA00023214"/>
    </source>
</evidence>
<dbReference type="PRINTS" id="PR00762">
    <property type="entry name" value="CLCHANNEL"/>
</dbReference>
<dbReference type="Proteomes" id="UP000271678">
    <property type="component" value="Unassembled WGS sequence"/>
</dbReference>
<evidence type="ECO:0000256" key="7">
    <source>
        <dbReference type="ARBA" id="ARBA00023173"/>
    </source>
</evidence>
<feature type="transmembrane region" description="Helical" evidence="11">
    <location>
        <begin position="358"/>
        <end position="377"/>
    </location>
</feature>
<dbReference type="SUPFAM" id="SSF54631">
    <property type="entry name" value="CBS-domain pair"/>
    <property type="match status" value="1"/>
</dbReference>
<keyword evidence="14" id="KW-1185">Reference proteome</keyword>
<dbReference type="EMBL" id="RJJQ01000012">
    <property type="protein sequence ID" value="RNI21145.1"/>
    <property type="molecule type" value="Genomic_DNA"/>
</dbReference>
<dbReference type="Pfam" id="PF00571">
    <property type="entry name" value="CBS"/>
    <property type="match status" value="2"/>
</dbReference>
<feature type="domain" description="CBS" evidence="12">
    <location>
        <begin position="499"/>
        <end position="564"/>
    </location>
</feature>
<feature type="transmembrane region" description="Helical" evidence="11">
    <location>
        <begin position="413"/>
        <end position="438"/>
    </location>
</feature>
<sequence length="652" mass="69769">MTRHGESPSCCTAPILYCVVLRFSRITTYSRATTGESPVPTTKLVAPHELPRDVHHLGDFRATPRLLLIAALAVPVGAVAALVAWALLRLIGIITNAVFYQRFDTRLVAPDGGHAPWYVVLLAPVLGGLVIGVMARYGSEKIRGHGMPEAIEAILLGGGKVQPRVAVLKPVSSAIAIGTGGPFGAEGPIIMTGGAIGSLFAQFLRLTADERKTLLVAGSAAGMAATFNTPFAAVMLAVELLLFEWRPRSYVPVATAVCVATVIRHPMLGDGVLFPVHGALHVTPAADLLCVVTGVVAALLAIVATMLVYAAEDGFRRLPVHWMWWPAIGGIIIGIGGLVVPQALGVGYNIIGAELDGTISLGLVVGILIVKTLIWSLSLGSGTSGGILAPMFMIGGALGALEAHIFPSVGPGFWALVALAGVLGGVMRSPFTGVIFALELTGRFDAVLPMLIGASTAFAISALLLKRSVLTEKIARRGYHLTREYDVDPLEIYFVGEVMSRDILTYRSDLPVSRALELISGTEPDRVESRRQMLYPVVEDTDRLVGVITRTRLETTVHEREGDRLVRELCITTPVVTHADQTLRETANAMATHAIDRMPVVDRADSSRLIGLVSLTMLLEGRVRDVREERALERVLHLRVRARVREPHSPAE</sequence>
<feature type="domain" description="CBS" evidence="12">
    <location>
        <begin position="570"/>
        <end position="629"/>
    </location>
</feature>
<keyword evidence="9" id="KW-0407">Ion channel</keyword>
<dbReference type="InterPro" id="IPR001807">
    <property type="entry name" value="ClC"/>
</dbReference>
<dbReference type="InterPro" id="IPR050368">
    <property type="entry name" value="ClC-type_chloride_channel"/>
</dbReference>
<dbReference type="PROSITE" id="PS51371">
    <property type="entry name" value="CBS"/>
    <property type="match status" value="2"/>
</dbReference>